<feature type="domain" description="Solute-binding protein family 5" evidence="6">
    <location>
        <begin position="87"/>
        <end position="450"/>
    </location>
</feature>
<proteinExistence type="inferred from homology"/>
<dbReference type="PANTHER" id="PTHR30290">
    <property type="entry name" value="PERIPLASMIC BINDING COMPONENT OF ABC TRANSPORTER"/>
    <property type="match status" value="1"/>
</dbReference>
<dbReference type="GO" id="GO:0043190">
    <property type="term" value="C:ATP-binding cassette (ABC) transporter complex"/>
    <property type="evidence" value="ECO:0007669"/>
    <property type="project" value="InterPro"/>
</dbReference>
<name>A0A2U2DNQ3_9HYPH</name>
<feature type="signal peptide" evidence="5">
    <location>
        <begin position="1"/>
        <end position="38"/>
    </location>
</feature>
<dbReference type="Gene3D" id="3.40.190.10">
    <property type="entry name" value="Periplasmic binding protein-like II"/>
    <property type="match status" value="1"/>
</dbReference>
<evidence type="ECO:0000256" key="3">
    <source>
        <dbReference type="ARBA" id="ARBA00022448"/>
    </source>
</evidence>
<dbReference type="CDD" id="cd08512">
    <property type="entry name" value="PBP2_NikA_DppA_OppA_like_7"/>
    <property type="match status" value="1"/>
</dbReference>
<comment type="caution">
    <text evidence="7">The sequence shown here is derived from an EMBL/GenBank/DDBJ whole genome shotgun (WGS) entry which is preliminary data.</text>
</comment>
<dbReference type="GO" id="GO:0030288">
    <property type="term" value="C:outer membrane-bounded periplasmic space"/>
    <property type="evidence" value="ECO:0007669"/>
    <property type="project" value="UniProtKB-ARBA"/>
</dbReference>
<feature type="chain" id="PRO_5015477002" evidence="5">
    <location>
        <begin position="39"/>
        <end position="542"/>
    </location>
</feature>
<dbReference type="AlphaFoldDB" id="A0A2U2DNQ3"/>
<evidence type="ECO:0000256" key="1">
    <source>
        <dbReference type="ARBA" id="ARBA00004418"/>
    </source>
</evidence>
<evidence type="ECO:0000256" key="5">
    <source>
        <dbReference type="SAM" id="SignalP"/>
    </source>
</evidence>
<dbReference type="InterPro" id="IPR039424">
    <property type="entry name" value="SBP_5"/>
</dbReference>
<dbReference type="EMBL" id="QFBC01000008">
    <property type="protein sequence ID" value="PWE54924.1"/>
    <property type="molecule type" value="Genomic_DNA"/>
</dbReference>
<evidence type="ECO:0000256" key="2">
    <source>
        <dbReference type="ARBA" id="ARBA00005695"/>
    </source>
</evidence>
<dbReference type="OrthoDB" id="9803988at2"/>
<accession>A0A2U2DNQ3</accession>
<comment type="subcellular location">
    <subcellularLocation>
        <location evidence="1">Periplasm</location>
    </subcellularLocation>
</comment>
<evidence type="ECO:0000256" key="4">
    <source>
        <dbReference type="ARBA" id="ARBA00022729"/>
    </source>
</evidence>
<sequence length="542" mass="58163">MQLRHHETRFVSVRRRAIMAAAATMLTAAAAFPTVGLAADGGRPVVVARDMDLNSLDPARAFCDTCQIYLSSVYDRLVDLSSDNKSIVPMLAKEWSANDDATVITFKLDPNAKFSDGSQVEAKDVKWTLERLKNIKGGIAYILDNVKSIETPDAGTVVVTLTAPNSEFVGSLTAPYAGIINSDVVAEHGGDAGEDASTKDTAEQWLLANSAGAGPFVLESYSPSHELRLKRNDNYWGKKPAVGEFIFLQSKDAVSQTQLLESGSADIAMQVDPTTAKNITNENIVVETKPSFNMVYLAISPGAKNLPHALDAKIREAIASAIDYDGIIDLTVDGKATRLAAPIPNGFPGGGVGEPIKYDVEKAKALMQEAGVPDGFTLNATYPNVNQYGVDYTLMMQKIQQDLAEINIKLELAPVEFSVWREKVNGDGIPLTAVFFAPDYYGSSQYAQYFAMMDGTVWYKRAGGKSDPTLANAETPKLLAEALAAPADKSSELFGKLAGVMANDHVILPILSPDAVFASRKGIGGLRFSACCNMVLSDITAE</sequence>
<keyword evidence="4 5" id="KW-0732">Signal</keyword>
<evidence type="ECO:0000313" key="7">
    <source>
        <dbReference type="EMBL" id="PWE54924.1"/>
    </source>
</evidence>
<dbReference type="GO" id="GO:0015833">
    <property type="term" value="P:peptide transport"/>
    <property type="evidence" value="ECO:0007669"/>
    <property type="project" value="TreeGrafter"/>
</dbReference>
<evidence type="ECO:0000313" key="8">
    <source>
        <dbReference type="Proteomes" id="UP000245252"/>
    </source>
</evidence>
<dbReference type="Gene3D" id="3.10.105.10">
    <property type="entry name" value="Dipeptide-binding Protein, Domain 3"/>
    <property type="match status" value="1"/>
</dbReference>
<reference evidence="7 8" key="1">
    <citation type="submission" date="2018-05" db="EMBL/GenBank/DDBJ databases">
        <title>The draft genome of strain NS-104.</title>
        <authorList>
            <person name="Hang P."/>
            <person name="Jiang J."/>
        </authorList>
    </citation>
    <scope>NUCLEOTIDE SEQUENCE [LARGE SCALE GENOMIC DNA]</scope>
    <source>
        <strain evidence="7 8">NS-104</strain>
    </source>
</reference>
<dbReference type="Gene3D" id="3.90.76.10">
    <property type="entry name" value="Dipeptide-binding Protein, Domain 1"/>
    <property type="match status" value="1"/>
</dbReference>
<protein>
    <submittedName>
        <fullName evidence="7">ABC transporter substrate-binding protein</fullName>
    </submittedName>
</protein>
<dbReference type="GO" id="GO:1904680">
    <property type="term" value="F:peptide transmembrane transporter activity"/>
    <property type="evidence" value="ECO:0007669"/>
    <property type="project" value="TreeGrafter"/>
</dbReference>
<dbReference type="Proteomes" id="UP000245252">
    <property type="component" value="Unassembled WGS sequence"/>
</dbReference>
<organism evidence="7 8">
    <name type="scientific">Metarhizobium album</name>
    <dbReference type="NCBI Taxonomy" id="2182425"/>
    <lineage>
        <taxon>Bacteria</taxon>
        <taxon>Pseudomonadati</taxon>
        <taxon>Pseudomonadota</taxon>
        <taxon>Alphaproteobacteria</taxon>
        <taxon>Hyphomicrobiales</taxon>
        <taxon>Rhizobiaceae</taxon>
        <taxon>Metarhizobium</taxon>
    </lineage>
</organism>
<keyword evidence="8" id="KW-1185">Reference proteome</keyword>
<dbReference type="PIRSF" id="PIRSF002741">
    <property type="entry name" value="MppA"/>
    <property type="match status" value="1"/>
</dbReference>
<dbReference type="InterPro" id="IPR030678">
    <property type="entry name" value="Peptide/Ni-bd"/>
</dbReference>
<evidence type="ECO:0000259" key="6">
    <source>
        <dbReference type="Pfam" id="PF00496"/>
    </source>
</evidence>
<gene>
    <name evidence="7" type="ORF">DEM27_18480</name>
</gene>
<dbReference type="PANTHER" id="PTHR30290:SF10">
    <property type="entry name" value="PERIPLASMIC OLIGOPEPTIDE-BINDING PROTEIN-RELATED"/>
    <property type="match status" value="1"/>
</dbReference>
<dbReference type="SUPFAM" id="SSF53850">
    <property type="entry name" value="Periplasmic binding protein-like II"/>
    <property type="match status" value="1"/>
</dbReference>
<comment type="similarity">
    <text evidence="2">Belongs to the bacterial solute-binding protein 5 family.</text>
</comment>
<dbReference type="InterPro" id="IPR000914">
    <property type="entry name" value="SBP_5_dom"/>
</dbReference>
<keyword evidence="3" id="KW-0813">Transport</keyword>
<dbReference type="Pfam" id="PF00496">
    <property type="entry name" value="SBP_bac_5"/>
    <property type="match status" value="1"/>
</dbReference>